<dbReference type="Proteomes" id="UP001642464">
    <property type="component" value="Unassembled WGS sequence"/>
</dbReference>
<reference evidence="2 3" key="1">
    <citation type="submission" date="2024-02" db="EMBL/GenBank/DDBJ databases">
        <authorList>
            <person name="Chen Y."/>
            <person name="Shah S."/>
            <person name="Dougan E. K."/>
            <person name="Thang M."/>
            <person name="Chan C."/>
        </authorList>
    </citation>
    <scope>NUCLEOTIDE SEQUENCE [LARGE SCALE GENOMIC DNA]</scope>
</reference>
<keyword evidence="3" id="KW-1185">Reference proteome</keyword>
<accession>A0ABP0J602</accession>
<organism evidence="2 3">
    <name type="scientific">Durusdinium trenchii</name>
    <dbReference type="NCBI Taxonomy" id="1381693"/>
    <lineage>
        <taxon>Eukaryota</taxon>
        <taxon>Sar</taxon>
        <taxon>Alveolata</taxon>
        <taxon>Dinophyceae</taxon>
        <taxon>Suessiales</taxon>
        <taxon>Symbiodiniaceae</taxon>
        <taxon>Durusdinium</taxon>
    </lineage>
</organism>
<gene>
    <name evidence="2" type="ORF">SCF082_LOCUS10397</name>
</gene>
<sequence length="129" mass="14188">SSPTSQPMDAGETFRSLLRSLEAQYDEDIHYIRCGRRSMLHRKSTRNLEKLPDESQVAEPSSTVGVAREPETLTPATLTLTPSRDADVVPVALALNVVSVDEVLSEEPKELKDPQPLELPILAVPVTIE</sequence>
<proteinExistence type="predicted"/>
<protein>
    <submittedName>
        <fullName evidence="2">Uncharacterized protein</fullName>
    </submittedName>
</protein>
<evidence type="ECO:0000313" key="3">
    <source>
        <dbReference type="Proteomes" id="UP001642464"/>
    </source>
</evidence>
<name>A0ABP0J602_9DINO</name>
<feature type="non-terminal residue" evidence="2">
    <location>
        <position position="1"/>
    </location>
</feature>
<evidence type="ECO:0000256" key="1">
    <source>
        <dbReference type="SAM" id="MobiDB-lite"/>
    </source>
</evidence>
<evidence type="ECO:0000313" key="2">
    <source>
        <dbReference type="EMBL" id="CAK9009741.1"/>
    </source>
</evidence>
<feature type="region of interest" description="Disordered" evidence="1">
    <location>
        <begin position="45"/>
        <end position="76"/>
    </location>
</feature>
<comment type="caution">
    <text evidence="2">The sequence shown here is derived from an EMBL/GenBank/DDBJ whole genome shotgun (WGS) entry which is preliminary data.</text>
</comment>
<feature type="non-terminal residue" evidence="2">
    <location>
        <position position="129"/>
    </location>
</feature>
<dbReference type="EMBL" id="CAXAMM010006078">
    <property type="protein sequence ID" value="CAK9009741.1"/>
    <property type="molecule type" value="Genomic_DNA"/>
</dbReference>